<feature type="compositionally biased region" description="Polar residues" evidence="1">
    <location>
        <begin position="151"/>
        <end position="161"/>
    </location>
</feature>
<dbReference type="AlphaFoldDB" id="A0A6A6U3L5"/>
<feature type="compositionally biased region" description="Polar residues" evidence="1">
    <location>
        <begin position="78"/>
        <end position="94"/>
    </location>
</feature>
<protein>
    <submittedName>
        <fullName evidence="2">Uncharacterized protein</fullName>
    </submittedName>
</protein>
<accession>A0A6A6U3L5</accession>
<gene>
    <name evidence="2" type="ORF">BT63DRAFT_458389</name>
</gene>
<dbReference type="EMBL" id="MU004239">
    <property type="protein sequence ID" value="KAF2666027.1"/>
    <property type="molecule type" value="Genomic_DNA"/>
</dbReference>
<feature type="region of interest" description="Disordered" evidence="1">
    <location>
        <begin position="64"/>
        <end position="101"/>
    </location>
</feature>
<feature type="compositionally biased region" description="Basic and acidic residues" evidence="1">
    <location>
        <begin position="64"/>
        <end position="77"/>
    </location>
</feature>
<evidence type="ECO:0000313" key="2">
    <source>
        <dbReference type="EMBL" id="KAF2666027.1"/>
    </source>
</evidence>
<sequence>MKHTAANKAETLIHQLHIIQQEEATYSFGETSEAPALLASTQGRPRYRGRGFESRVEGAISRLTKADQRSSTHDNHPARTTTRRQSFTQVTKVSPKSHPPKDAYACHTLAIRKQIQNRQLMMIIHINDHKERKLHQRVIQSDQCHPRQPANLASQSPSSASKPRITVTLVSQQTSHQSQTNKHTIHAKAKS</sequence>
<dbReference type="Proteomes" id="UP000799302">
    <property type="component" value="Unassembled WGS sequence"/>
</dbReference>
<reference evidence="2" key="1">
    <citation type="journal article" date="2020" name="Stud. Mycol.">
        <title>101 Dothideomycetes genomes: a test case for predicting lifestyles and emergence of pathogens.</title>
        <authorList>
            <person name="Haridas S."/>
            <person name="Albert R."/>
            <person name="Binder M."/>
            <person name="Bloem J."/>
            <person name="Labutti K."/>
            <person name="Salamov A."/>
            <person name="Andreopoulos B."/>
            <person name="Baker S."/>
            <person name="Barry K."/>
            <person name="Bills G."/>
            <person name="Bluhm B."/>
            <person name="Cannon C."/>
            <person name="Castanera R."/>
            <person name="Culley D."/>
            <person name="Daum C."/>
            <person name="Ezra D."/>
            <person name="Gonzalez J."/>
            <person name="Henrissat B."/>
            <person name="Kuo A."/>
            <person name="Liang C."/>
            <person name="Lipzen A."/>
            <person name="Lutzoni F."/>
            <person name="Magnuson J."/>
            <person name="Mondo S."/>
            <person name="Nolan M."/>
            <person name="Ohm R."/>
            <person name="Pangilinan J."/>
            <person name="Park H.-J."/>
            <person name="Ramirez L."/>
            <person name="Alfaro M."/>
            <person name="Sun H."/>
            <person name="Tritt A."/>
            <person name="Yoshinaga Y."/>
            <person name="Zwiers L.-H."/>
            <person name="Turgeon B."/>
            <person name="Goodwin S."/>
            <person name="Spatafora J."/>
            <person name="Crous P."/>
            <person name="Grigoriev I."/>
        </authorList>
    </citation>
    <scope>NUCLEOTIDE SEQUENCE</scope>
    <source>
        <strain evidence="2">CBS 115976</strain>
    </source>
</reference>
<feature type="compositionally biased region" description="Polar residues" evidence="1">
    <location>
        <begin position="168"/>
        <end position="182"/>
    </location>
</feature>
<proteinExistence type="predicted"/>
<evidence type="ECO:0000256" key="1">
    <source>
        <dbReference type="SAM" id="MobiDB-lite"/>
    </source>
</evidence>
<evidence type="ECO:0000313" key="3">
    <source>
        <dbReference type="Proteomes" id="UP000799302"/>
    </source>
</evidence>
<name>A0A6A6U3L5_9PEZI</name>
<feature type="region of interest" description="Disordered" evidence="1">
    <location>
        <begin position="143"/>
        <end position="191"/>
    </location>
</feature>
<keyword evidence="3" id="KW-1185">Reference proteome</keyword>
<organism evidence="2 3">
    <name type="scientific">Microthyrium microscopicum</name>
    <dbReference type="NCBI Taxonomy" id="703497"/>
    <lineage>
        <taxon>Eukaryota</taxon>
        <taxon>Fungi</taxon>
        <taxon>Dikarya</taxon>
        <taxon>Ascomycota</taxon>
        <taxon>Pezizomycotina</taxon>
        <taxon>Dothideomycetes</taxon>
        <taxon>Dothideomycetes incertae sedis</taxon>
        <taxon>Microthyriales</taxon>
        <taxon>Microthyriaceae</taxon>
        <taxon>Microthyrium</taxon>
    </lineage>
</organism>